<evidence type="ECO:0000256" key="3">
    <source>
        <dbReference type="ARBA" id="ARBA00022723"/>
    </source>
</evidence>
<feature type="domain" description="B box-type" evidence="10">
    <location>
        <begin position="43"/>
        <end position="90"/>
    </location>
</feature>
<dbReference type="KEGG" id="pda:103715879"/>
<evidence type="ECO:0000256" key="7">
    <source>
        <dbReference type="ARBA" id="ARBA00023242"/>
    </source>
</evidence>
<evidence type="ECO:0000256" key="9">
    <source>
        <dbReference type="PROSITE-ProRule" id="PRU00357"/>
    </source>
</evidence>
<evidence type="ECO:0000256" key="8">
    <source>
        <dbReference type="PROSITE-ProRule" id="PRU00024"/>
    </source>
</evidence>
<dbReference type="SMART" id="SM00336">
    <property type="entry name" value="BBOX"/>
    <property type="match status" value="1"/>
</dbReference>
<keyword evidence="6" id="KW-0862">Zinc</keyword>
<protein>
    <submittedName>
        <fullName evidence="13">Zinc finger protein CONSTANS-LIKE 9-like isoform X1</fullName>
    </submittedName>
</protein>
<dbReference type="Pfam" id="PF06203">
    <property type="entry name" value="CCT"/>
    <property type="match status" value="1"/>
</dbReference>
<evidence type="ECO:0000259" key="10">
    <source>
        <dbReference type="PROSITE" id="PS50119"/>
    </source>
</evidence>
<dbReference type="OrthoDB" id="153872at2759"/>
<dbReference type="PROSITE" id="PS50119">
    <property type="entry name" value="ZF_BBOX"/>
    <property type="match status" value="2"/>
</dbReference>
<evidence type="ECO:0000256" key="4">
    <source>
        <dbReference type="ARBA" id="ARBA00022737"/>
    </source>
</evidence>
<keyword evidence="7 9" id="KW-0539">Nucleus</keyword>
<reference evidence="13" key="2">
    <citation type="submission" date="2025-08" db="UniProtKB">
        <authorList>
            <consortium name="RefSeq"/>
        </authorList>
    </citation>
    <scope>IDENTIFICATION</scope>
    <source>
        <tissue evidence="13">Young leaves</tissue>
    </source>
</reference>
<comment type="similarity">
    <text evidence="2">Belongs to the CONSTANS family.</text>
</comment>
<dbReference type="InterPro" id="IPR010402">
    <property type="entry name" value="CCT_domain"/>
</dbReference>
<dbReference type="GO" id="GO:0008270">
    <property type="term" value="F:zinc ion binding"/>
    <property type="evidence" value="ECO:0007669"/>
    <property type="project" value="UniProtKB-KW"/>
</dbReference>
<dbReference type="RefSeq" id="XP_008801879.1">
    <property type="nucleotide sequence ID" value="XM_008803657.3"/>
</dbReference>
<dbReference type="InterPro" id="IPR049808">
    <property type="entry name" value="CONSTANS-like_Bbox1"/>
</dbReference>
<proteinExistence type="inferred from homology"/>
<feature type="domain" description="CCT" evidence="11">
    <location>
        <begin position="363"/>
        <end position="405"/>
    </location>
</feature>
<evidence type="ECO:0000259" key="11">
    <source>
        <dbReference type="PROSITE" id="PS51017"/>
    </source>
</evidence>
<dbReference type="Pfam" id="PF22586">
    <property type="entry name" value="ANCHR-like_BBOX"/>
    <property type="match status" value="1"/>
</dbReference>
<dbReference type="AlphaFoldDB" id="A0A8B7CLR8"/>
<dbReference type="InterPro" id="IPR000315">
    <property type="entry name" value="Znf_B-box"/>
</dbReference>
<feature type="domain" description="B box-type" evidence="10">
    <location>
        <begin position="1"/>
        <end position="47"/>
    </location>
</feature>
<evidence type="ECO:0000256" key="5">
    <source>
        <dbReference type="ARBA" id="ARBA00022771"/>
    </source>
</evidence>
<keyword evidence="12" id="KW-1185">Reference proteome</keyword>
<comment type="subcellular location">
    <subcellularLocation>
        <location evidence="1 9">Nucleus</location>
    </subcellularLocation>
</comment>
<dbReference type="GeneID" id="103715879"/>
<organism evidence="12 13">
    <name type="scientific">Phoenix dactylifera</name>
    <name type="common">Date palm</name>
    <dbReference type="NCBI Taxonomy" id="42345"/>
    <lineage>
        <taxon>Eukaryota</taxon>
        <taxon>Viridiplantae</taxon>
        <taxon>Streptophyta</taxon>
        <taxon>Embryophyta</taxon>
        <taxon>Tracheophyta</taxon>
        <taxon>Spermatophyta</taxon>
        <taxon>Magnoliopsida</taxon>
        <taxon>Liliopsida</taxon>
        <taxon>Arecaceae</taxon>
        <taxon>Coryphoideae</taxon>
        <taxon>Phoeniceae</taxon>
        <taxon>Phoenix</taxon>
    </lineage>
</organism>
<evidence type="ECO:0000256" key="1">
    <source>
        <dbReference type="ARBA" id="ARBA00004123"/>
    </source>
</evidence>
<gene>
    <name evidence="13" type="primary">LOC103715879</name>
</gene>
<dbReference type="PROSITE" id="PS51017">
    <property type="entry name" value="CCT"/>
    <property type="match status" value="1"/>
</dbReference>
<name>A0A8B7CLR8_PHODC</name>
<evidence type="ECO:0000256" key="2">
    <source>
        <dbReference type="ARBA" id="ARBA00010024"/>
    </source>
</evidence>
<evidence type="ECO:0000256" key="6">
    <source>
        <dbReference type="ARBA" id="ARBA00022833"/>
    </source>
</evidence>
<dbReference type="GO" id="GO:0005634">
    <property type="term" value="C:nucleus"/>
    <property type="evidence" value="ECO:0007669"/>
    <property type="project" value="UniProtKB-SubCell"/>
</dbReference>
<dbReference type="PANTHER" id="PTHR31717">
    <property type="entry name" value="ZINC FINGER PROTEIN CONSTANS-LIKE 10"/>
    <property type="match status" value="1"/>
</dbReference>
<keyword evidence="5 8" id="KW-0863">Zinc-finger</keyword>
<dbReference type="Proteomes" id="UP000228380">
    <property type="component" value="Chromosome 1"/>
</dbReference>
<reference evidence="12" key="1">
    <citation type="journal article" date="2019" name="Nat. Commun.">
        <title>Genome-wide association mapping of date palm fruit traits.</title>
        <authorList>
            <person name="Hazzouri K.M."/>
            <person name="Gros-Balthazard M."/>
            <person name="Flowers J.M."/>
            <person name="Copetti D."/>
            <person name="Lemansour A."/>
            <person name="Lebrun M."/>
            <person name="Masmoudi K."/>
            <person name="Ferrand S."/>
            <person name="Dhar M.I."/>
            <person name="Fresquez Z.A."/>
            <person name="Rosas U."/>
            <person name="Zhang J."/>
            <person name="Talag J."/>
            <person name="Lee S."/>
            <person name="Kudrna D."/>
            <person name="Powell R.F."/>
            <person name="Leitch I.J."/>
            <person name="Krueger R.R."/>
            <person name="Wing R.A."/>
            <person name="Amiri K.M.A."/>
            <person name="Purugganan M.D."/>
        </authorList>
    </citation>
    <scope>NUCLEOTIDE SEQUENCE [LARGE SCALE GENOMIC DNA]</scope>
    <source>
        <strain evidence="12">cv. Khalas</strain>
    </source>
</reference>
<dbReference type="GO" id="GO:0006355">
    <property type="term" value="P:regulation of DNA-templated transcription"/>
    <property type="evidence" value="ECO:0007669"/>
    <property type="project" value="UniProtKB-ARBA"/>
</dbReference>
<accession>A0A8B7CLR8</accession>
<evidence type="ECO:0000313" key="13">
    <source>
        <dbReference type="RefSeq" id="XP_008801879.1"/>
    </source>
</evidence>
<evidence type="ECO:0000313" key="12">
    <source>
        <dbReference type="Proteomes" id="UP000228380"/>
    </source>
</evidence>
<keyword evidence="4" id="KW-0677">Repeat</keyword>
<dbReference type="PANTHER" id="PTHR31717:SF138">
    <property type="entry name" value="CONSTANS-LIKE PROTEIN DAYS TO HEADING ON CHROMOSOME 2"/>
    <property type="match status" value="1"/>
</dbReference>
<keyword evidence="3" id="KW-0479">Metal-binding</keyword>
<sequence>MGLLCDFCREQRSMVYCRPDAACLCLSCDRNVHSANALSRRHLRTLVCGRCNSQPAGVRCIEENVSLCQTCDWNGHGDSASALGHKRQAINCYSGCPSSAELSRIWSFALDFPPVADSNGEQGLRLSINENSISNCSDSPDNGRTVDLCSAGGVNNLDIIDNLDTWIGSSSNSAVAMMPCNADQLAGPVDLVTPKLCCTETRNHEICKDDGLNEDFNVDDVDLTFENYEELFGVSHNHSGQFIGDVGIDDLFEMDMSAANSNCQGTFTAEALSSGKVESMQAACSHAASADSMMSNPGINADPNLCFSTRQAPSSLSLSFSGLTGESSGGDYQDCGMSSTLVMGEPLWYPPGPESSSFPTASRDSAVIRYKEKKRMRKFEKKIRYASRKARTDVRRRVKGRFVKAGDAYDYDPLCQSRSG</sequence>
<dbReference type="CDD" id="cd19821">
    <property type="entry name" value="Bbox1_BBX-like"/>
    <property type="match status" value="2"/>
</dbReference>